<keyword evidence="1" id="KW-1133">Transmembrane helix</keyword>
<reference evidence="2 3" key="1">
    <citation type="submission" date="2020-05" db="EMBL/GenBank/DDBJ databases">
        <title>Azospirillum oleiclasticum sp. nov, a nitrogen-fixing and heavy crude oil-emulsifying bacterium isolated from the crude oil of Yumen Oilfield.</title>
        <authorList>
            <person name="Wu D."/>
            <person name="Cai M."/>
            <person name="Zhang X."/>
        </authorList>
    </citation>
    <scope>NUCLEOTIDE SEQUENCE [LARGE SCALE GENOMIC DNA]</scope>
    <source>
        <strain evidence="2 3">ROY-1-1-2</strain>
    </source>
</reference>
<dbReference type="RefSeq" id="WP_180281802.1">
    <property type="nucleotide sequence ID" value="NZ_JABFDB010000005.1"/>
</dbReference>
<keyword evidence="1" id="KW-0472">Membrane</keyword>
<name>A0ABX2TA06_9PROT</name>
<proteinExistence type="predicted"/>
<dbReference type="Proteomes" id="UP000584642">
    <property type="component" value="Unassembled WGS sequence"/>
</dbReference>
<evidence type="ECO:0000313" key="3">
    <source>
        <dbReference type="Proteomes" id="UP000584642"/>
    </source>
</evidence>
<accession>A0ABX2TA06</accession>
<gene>
    <name evidence="2" type="ORF">HND93_09930</name>
</gene>
<keyword evidence="1" id="KW-0812">Transmembrane</keyword>
<dbReference type="EMBL" id="JABFDB010000005">
    <property type="protein sequence ID" value="NYZ20033.1"/>
    <property type="molecule type" value="Genomic_DNA"/>
</dbReference>
<comment type="caution">
    <text evidence="2">The sequence shown here is derived from an EMBL/GenBank/DDBJ whole genome shotgun (WGS) entry which is preliminary data.</text>
</comment>
<feature type="transmembrane region" description="Helical" evidence="1">
    <location>
        <begin position="6"/>
        <end position="22"/>
    </location>
</feature>
<evidence type="ECO:0000313" key="2">
    <source>
        <dbReference type="EMBL" id="NYZ20033.1"/>
    </source>
</evidence>
<evidence type="ECO:0000256" key="1">
    <source>
        <dbReference type="SAM" id="Phobius"/>
    </source>
</evidence>
<organism evidence="2 3">
    <name type="scientific">Azospirillum oleiclasticum</name>
    <dbReference type="NCBI Taxonomy" id="2735135"/>
    <lineage>
        <taxon>Bacteria</taxon>
        <taxon>Pseudomonadati</taxon>
        <taxon>Pseudomonadota</taxon>
        <taxon>Alphaproteobacteria</taxon>
        <taxon>Rhodospirillales</taxon>
        <taxon>Azospirillaceae</taxon>
        <taxon>Azospirillum</taxon>
    </lineage>
</organism>
<keyword evidence="3" id="KW-1185">Reference proteome</keyword>
<feature type="transmembrane region" description="Helical" evidence="1">
    <location>
        <begin position="74"/>
        <end position="95"/>
    </location>
</feature>
<protein>
    <submittedName>
        <fullName evidence="2">Uncharacterized protein</fullName>
    </submittedName>
</protein>
<feature type="transmembrane region" description="Helical" evidence="1">
    <location>
        <begin position="34"/>
        <end position="54"/>
    </location>
</feature>
<sequence>MGVAAAVSLVFLCAIFTGAVYLMRRPSSDLGDRVLGLVAALMSFTGILVLSLAARAAEAAPAPPLPSLSELAGLALAGVLGLLGLLVRGLVKVAVRHLETRTGLMVDAATRDYLDAALDRAVDLGLAKAAEALGVAAPAAELRAHALHVAAGYAQERVPDALARFGIGTPALADMLAARLATAPALIDRTI</sequence>